<gene>
    <name evidence="12" type="ORF">SAMN04488079_103171</name>
</gene>
<keyword evidence="3 9" id="KW-0349">Heme</keyword>
<dbReference type="GO" id="GO:0020037">
    <property type="term" value="F:heme binding"/>
    <property type="evidence" value="ECO:0007669"/>
    <property type="project" value="InterPro"/>
</dbReference>
<dbReference type="AlphaFoldDB" id="A0A1I3VQD6"/>
<evidence type="ECO:0000256" key="2">
    <source>
        <dbReference type="ARBA" id="ARBA00008333"/>
    </source>
</evidence>
<evidence type="ECO:0000313" key="13">
    <source>
        <dbReference type="Proteomes" id="UP000198924"/>
    </source>
</evidence>
<keyword evidence="7 9" id="KW-0408">Iron</keyword>
<dbReference type="GO" id="GO:0033573">
    <property type="term" value="C:high-affinity iron permease complex"/>
    <property type="evidence" value="ECO:0007669"/>
    <property type="project" value="InterPro"/>
</dbReference>
<dbReference type="Pfam" id="PF00034">
    <property type="entry name" value="Cytochrom_C"/>
    <property type="match status" value="1"/>
</dbReference>
<evidence type="ECO:0000256" key="8">
    <source>
        <dbReference type="ARBA" id="ARBA00023136"/>
    </source>
</evidence>
<dbReference type="Pfam" id="PF03239">
    <property type="entry name" value="FTR1"/>
    <property type="match status" value="1"/>
</dbReference>
<accession>A0A1I3VQD6</accession>
<comment type="similarity">
    <text evidence="2">Belongs to the oxidase-dependent Fe transporter (OFeT) (TC 9.A.10.1) family.</text>
</comment>
<dbReference type="GO" id="GO:0009055">
    <property type="term" value="F:electron transfer activity"/>
    <property type="evidence" value="ECO:0007669"/>
    <property type="project" value="InterPro"/>
</dbReference>
<feature type="transmembrane region" description="Helical" evidence="10">
    <location>
        <begin position="571"/>
        <end position="594"/>
    </location>
</feature>
<proteinExistence type="inferred from homology"/>
<comment type="subcellular location">
    <subcellularLocation>
        <location evidence="1">Membrane</location>
        <topology evidence="1">Multi-pass membrane protein</topology>
    </subcellularLocation>
</comment>
<feature type="transmembrane region" description="Helical" evidence="10">
    <location>
        <begin position="499"/>
        <end position="519"/>
    </location>
</feature>
<keyword evidence="4 10" id="KW-0812">Transmembrane</keyword>
<dbReference type="PANTHER" id="PTHR31632:SF2">
    <property type="entry name" value="PLASMA MEMBRANE IRON PERMEASE"/>
    <property type="match status" value="1"/>
</dbReference>
<dbReference type="GO" id="GO:0046872">
    <property type="term" value="F:metal ion binding"/>
    <property type="evidence" value="ECO:0007669"/>
    <property type="project" value="UniProtKB-KW"/>
</dbReference>
<evidence type="ECO:0000256" key="9">
    <source>
        <dbReference type="PROSITE-ProRule" id="PRU00433"/>
    </source>
</evidence>
<keyword evidence="5 9" id="KW-0479">Metal-binding</keyword>
<dbReference type="InterPro" id="IPR004923">
    <property type="entry name" value="FTR1/Fip1/EfeU"/>
</dbReference>
<feature type="domain" description="Cytochrome c" evidence="11">
    <location>
        <begin position="146"/>
        <end position="324"/>
    </location>
</feature>
<evidence type="ECO:0000256" key="7">
    <source>
        <dbReference type="ARBA" id="ARBA00023004"/>
    </source>
</evidence>
<evidence type="ECO:0000256" key="5">
    <source>
        <dbReference type="ARBA" id="ARBA00022723"/>
    </source>
</evidence>
<evidence type="ECO:0000256" key="1">
    <source>
        <dbReference type="ARBA" id="ARBA00004141"/>
    </source>
</evidence>
<evidence type="ECO:0000259" key="11">
    <source>
        <dbReference type="PROSITE" id="PS51007"/>
    </source>
</evidence>
<dbReference type="STRING" id="45496.SAMN04488079_103171"/>
<dbReference type="InterPro" id="IPR009056">
    <property type="entry name" value="Cyt_c-like_dom"/>
</dbReference>
<name>A0A1I3VQD6_9GAMM</name>
<feature type="transmembrane region" description="Helical" evidence="10">
    <location>
        <begin position="539"/>
        <end position="559"/>
    </location>
</feature>
<dbReference type="InterPro" id="IPR036909">
    <property type="entry name" value="Cyt_c-like_dom_sf"/>
</dbReference>
<keyword evidence="13" id="KW-1185">Reference proteome</keyword>
<dbReference type="PANTHER" id="PTHR31632">
    <property type="entry name" value="IRON TRANSPORTER FTH1"/>
    <property type="match status" value="1"/>
</dbReference>
<protein>
    <submittedName>
        <fullName evidence="12">High-affinity iron transporter</fullName>
    </submittedName>
</protein>
<feature type="transmembrane region" description="Helical" evidence="10">
    <location>
        <begin position="426"/>
        <end position="446"/>
    </location>
</feature>
<feature type="transmembrane region" description="Helical" evidence="10">
    <location>
        <begin position="23"/>
        <end position="41"/>
    </location>
</feature>
<keyword evidence="8 10" id="KW-0472">Membrane</keyword>
<evidence type="ECO:0000313" key="12">
    <source>
        <dbReference type="EMBL" id="SFJ97598.1"/>
    </source>
</evidence>
<evidence type="ECO:0000256" key="10">
    <source>
        <dbReference type="SAM" id="Phobius"/>
    </source>
</evidence>
<evidence type="ECO:0000256" key="4">
    <source>
        <dbReference type="ARBA" id="ARBA00022692"/>
    </source>
</evidence>
<evidence type="ECO:0000256" key="6">
    <source>
        <dbReference type="ARBA" id="ARBA00022989"/>
    </source>
</evidence>
<dbReference type="GO" id="GO:0015093">
    <property type="term" value="F:ferrous iron transmembrane transporter activity"/>
    <property type="evidence" value="ECO:0007669"/>
    <property type="project" value="TreeGrafter"/>
</dbReference>
<feature type="transmembrane region" description="Helical" evidence="10">
    <location>
        <begin position="623"/>
        <end position="643"/>
    </location>
</feature>
<organism evidence="12 13">
    <name type="scientific">Methylophaga sulfidovorans</name>
    <dbReference type="NCBI Taxonomy" id="45496"/>
    <lineage>
        <taxon>Bacteria</taxon>
        <taxon>Pseudomonadati</taxon>
        <taxon>Pseudomonadota</taxon>
        <taxon>Gammaproteobacteria</taxon>
        <taxon>Thiotrichales</taxon>
        <taxon>Piscirickettsiaceae</taxon>
        <taxon>Methylophaga</taxon>
    </lineage>
</organism>
<dbReference type="SUPFAM" id="SSF46626">
    <property type="entry name" value="Cytochrome c"/>
    <property type="match status" value="1"/>
</dbReference>
<keyword evidence="6 10" id="KW-1133">Transmembrane helix</keyword>
<feature type="transmembrane region" description="Helical" evidence="10">
    <location>
        <begin position="458"/>
        <end position="478"/>
    </location>
</feature>
<evidence type="ECO:0000256" key="3">
    <source>
        <dbReference type="ARBA" id="ARBA00022617"/>
    </source>
</evidence>
<sequence>MYIDLPTKAGAVKNVFTLDLRKTSGLIISLIMFFSFIYTAHANDAQSDTRQLMQIAEYVGADYPSAVANGEVINEAEYSEMTEFSALAVEKTRQLENGQAAVEAALKLQKAVADKQNPDVIHPITVELRNILIKLSPAVSLPSELLPSQQVQALYQQNCSACHGVKGHGDGELAATLDPTPTDFTDKERAMNRSLIGLYDAITNGIEGTAMVALSHLNEKQRWSLAFYAGSLAFQDNKGTATVPAGMTIQDFVSNSPNTLLSKYPTLDNKTVAELRSNPEPLFASNDPLAMAKQQLNASHKSYMAGEYKIAQGQAVSAYLDGFELAENALDAYDPKLRKDIEKSMMAFRQLTSQSDKQDELTALLEKTNSQLSQAQDMLSADTLSDSTLFTASLVILLREGLEAMLVVLALVTVLVKTERRDAVKYVHAGWIIALIAGVATWWAAQNLISISGASREIMEGVGALMAAVILFYVGFWMHSKTNAVAWQAYINQHIHRHLSTGTLWGLAGLSFIAVYREVFETVLFYQALMTQSAVSQSMSIVSGFVTAAVVLAVVFWVIIKYSLRLPIRKFFTFSTYLMLALSFVLIGKAVAALQEADLISISSFPVDFTLSWIGVYSTWEGLAAQLAILVLSILILIGIGPFGKRETA</sequence>
<dbReference type="Proteomes" id="UP000198924">
    <property type="component" value="Unassembled WGS sequence"/>
</dbReference>
<dbReference type="EMBL" id="FOSH01000003">
    <property type="protein sequence ID" value="SFJ97598.1"/>
    <property type="molecule type" value="Genomic_DNA"/>
</dbReference>
<feature type="transmembrane region" description="Helical" evidence="10">
    <location>
        <begin position="389"/>
        <end position="414"/>
    </location>
</feature>
<reference evidence="13" key="1">
    <citation type="submission" date="2016-10" db="EMBL/GenBank/DDBJ databases">
        <authorList>
            <person name="Varghese N."/>
            <person name="Submissions S."/>
        </authorList>
    </citation>
    <scope>NUCLEOTIDE SEQUENCE [LARGE SCALE GENOMIC DNA]</scope>
    <source>
        <strain evidence="13">DSM 11578</strain>
    </source>
</reference>
<dbReference type="PROSITE" id="PS51007">
    <property type="entry name" value="CYTC"/>
    <property type="match status" value="1"/>
</dbReference>
<dbReference type="Gene3D" id="1.10.760.10">
    <property type="entry name" value="Cytochrome c-like domain"/>
    <property type="match status" value="1"/>
</dbReference>